<dbReference type="AlphaFoldDB" id="A0A382VI39"/>
<sequence>MISRRKDNSLSKGVKALDGKLRTAVCERRVRLAAGVRLPTRNRHSAC</sequence>
<gene>
    <name evidence="1" type="ORF">METZ01_LOCUS399008</name>
</gene>
<reference evidence="1" key="1">
    <citation type="submission" date="2018-05" db="EMBL/GenBank/DDBJ databases">
        <authorList>
            <person name="Lanie J.A."/>
            <person name="Ng W.-L."/>
            <person name="Kazmierczak K.M."/>
            <person name="Andrzejewski T.M."/>
            <person name="Davidsen T.M."/>
            <person name="Wayne K.J."/>
            <person name="Tettelin H."/>
            <person name="Glass J.I."/>
            <person name="Rusch D."/>
            <person name="Podicherti R."/>
            <person name="Tsui H.-C.T."/>
            <person name="Winkler M.E."/>
        </authorList>
    </citation>
    <scope>NUCLEOTIDE SEQUENCE</scope>
</reference>
<proteinExistence type="predicted"/>
<name>A0A382VI39_9ZZZZ</name>
<organism evidence="1">
    <name type="scientific">marine metagenome</name>
    <dbReference type="NCBI Taxonomy" id="408172"/>
    <lineage>
        <taxon>unclassified sequences</taxon>
        <taxon>metagenomes</taxon>
        <taxon>ecological metagenomes</taxon>
    </lineage>
</organism>
<dbReference type="EMBL" id="UINC01152133">
    <property type="protein sequence ID" value="SVD46154.1"/>
    <property type="molecule type" value="Genomic_DNA"/>
</dbReference>
<feature type="non-terminal residue" evidence="1">
    <location>
        <position position="47"/>
    </location>
</feature>
<protein>
    <submittedName>
        <fullName evidence="1">Uncharacterized protein</fullName>
    </submittedName>
</protein>
<accession>A0A382VI39</accession>
<evidence type="ECO:0000313" key="1">
    <source>
        <dbReference type="EMBL" id="SVD46154.1"/>
    </source>
</evidence>